<dbReference type="AlphaFoldDB" id="A0A9N9B620"/>
<keyword evidence="2" id="KW-1185">Reference proteome</keyword>
<accession>A0A9N9B620</accession>
<organism evidence="1 2">
    <name type="scientific">Diversispora eburnea</name>
    <dbReference type="NCBI Taxonomy" id="1213867"/>
    <lineage>
        <taxon>Eukaryota</taxon>
        <taxon>Fungi</taxon>
        <taxon>Fungi incertae sedis</taxon>
        <taxon>Mucoromycota</taxon>
        <taxon>Glomeromycotina</taxon>
        <taxon>Glomeromycetes</taxon>
        <taxon>Diversisporales</taxon>
        <taxon>Diversisporaceae</taxon>
        <taxon>Diversispora</taxon>
    </lineage>
</organism>
<gene>
    <name evidence="1" type="ORF">DEBURN_LOCUS7269</name>
</gene>
<reference evidence="1" key="1">
    <citation type="submission" date="2021-06" db="EMBL/GenBank/DDBJ databases">
        <authorList>
            <person name="Kallberg Y."/>
            <person name="Tangrot J."/>
            <person name="Rosling A."/>
        </authorList>
    </citation>
    <scope>NUCLEOTIDE SEQUENCE</scope>
    <source>
        <strain evidence="1">AZ414A</strain>
    </source>
</reference>
<name>A0A9N9B620_9GLOM</name>
<sequence length="142" mass="16785">MNFSPKEVIIDLDNNEKLKVKSLIWKNTFLYPSTYFLIAQALVSGHHLEYSIPIFKNCQLLQKAKFLFKNDNEIVIDNNLFFKIGQYFLKNLTCLWLEGNLFFSTNEKNKNLRGEIDFRYANNYKIVDNSHTSSEENEYVII</sequence>
<dbReference type="Proteomes" id="UP000789706">
    <property type="component" value="Unassembled WGS sequence"/>
</dbReference>
<proteinExistence type="predicted"/>
<protein>
    <submittedName>
        <fullName evidence="1">776_t:CDS:1</fullName>
    </submittedName>
</protein>
<evidence type="ECO:0000313" key="2">
    <source>
        <dbReference type="Proteomes" id="UP000789706"/>
    </source>
</evidence>
<dbReference type="EMBL" id="CAJVPK010000852">
    <property type="protein sequence ID" value="CAG8554462.1"/>
    <property type="molecule type" value="Genomic_DNA"/>
</dbReference>
<comment type="caution">
    <text evidence="1">The sequence shown here is derived from an EMBL/GenBank/DDBJ whole genome shotgun (WGS) entry which is preliminary data.</text>
</comment>
<evidence type="ECO:0000313" key="1">
    <source>
        <dbReference type="EMBL" id="CAG8554462.1"/>
    </source>
</evidence>